<reference evidence="1" key="1">
    <citation type="journal article" date="2023" name="Genome Biol. Evol.">
        <title>First Whole Genome Sequence and Flow Cytometry Genome Size Data for the Lichen-Forming Fungus Ramalina farinacea (Ascomycota).</title>
        <authorList>
            <person name="Llewellyn T."/>
            <person name="Mian S."/>
            <person name="Hill R."/>
            <person name="Leitch I.J."/>
            <person name="Gaya E."/>
        </authorList>
    </citation>
    <scope>NUCLEOTIDE SEQUENCE</scope>
    <source>
        <strain evidence="1">LIQ254RAFAR</strain>
    </source>
</reference>
<evidence type="ECO:0000313" key="1">
    <source>
        <dbReference type="EMBL" id="MDI1487052.1"/>
    </source>
</evidence>
<protein>
    <recommendedName>
        <fullName evidence="3">Heterokaryon incompatibility domain-containing protein</fullName>
    </recommendedName>
</protein>
<name>A0AA43TWN1_9LECA</name>
<dbReference type="PANTHER" id="PTHR39596">
    <property type="match status" value="1"/>
</dbReference>
<gene>
    <name evidence="1" type="ORF">OHK93_006315</name>
</gene>
<keyword evidence="2" id="KW-1185">Reference proteome</keyword>
<organism evidence="1 2">
    <name type="scientific">Ramalina farinacea</name>
    <dbReference type="NCBI Taxonomy" id="258253"/>
    <lineage>
        <taxon>Eukaryota</taxon>
        <taxon>Fungi</taxon>
        <taxon>Dikarya</taxon>
        <taxon>Ascomycota</taxon>
        <taxon>Pezizomycotina</taxon>
        <taxon>Lecanoromycetes</taxon>
        <taxon>OSLEUM clade</taxon>
        <taxon>Lecanoromycetidae</taxon>
        <taxon>Lecanorales</taxon>
        <taxon>Lecanorineae</taxon>
        <taxon>Ramalinaceae</taxon>
        <taxon>Ramalina</taxon>
    </lineage>
</organism>
<accession>A0AA43TWN1</accession>
<proteinExistence type="predicted"/>
<evidence type="ECO:0000313" key="2">
    <source>
        <dbReference type="Proteomes" id="UP001161017"/>
    </source>
</evidence>
<dbReference type="AlphaFoldDB" id="A0AA43TWN1"/>
<dbReference type="Proteomes" id="UP001161017">
    <property type="component" value="Unassembled WGS sequence"/>
</dbReference>
<dbReference type="EMBL" id="JAPUFD010000004">
    <property type="protein sequence ID" value="MDI1487052.1"/>
    <property type="molecule type" value="Genomic_DNA"/>
</dbReference>
<sequence>MLRDIYTKASEVLLIDSRLCRVSGSHAYETAIQFLCSEWLSRLWTFQEGYLARQLFIQFADKALSQETLVQDISKLRKRDWSGLASLLRLLLEREKGSETSSMSLFRWVLTKLQCRSTTVPADEAICLANILDVSNPDPTKLPSMEMIYQNISIPSGLLFLHGPRLKTPGLGWAPATFLNSDFDPHGLIEEVASLQEGGLRVTQCGILLHDTLKFREDDGILYWTLKLGKEHLGSEIPDDPNRLRQDQNIYFIAPPINTSLQLGGRQVHDPAIILNKDSRDGSIDGVLVSSAREIDGIWSCEFELTVDVWMPGKKYYDGMRNLCEAVNQFSGPNPCPGTYVENVQWLVG</sequence>
<dbReference type="PANTHER" id="PTHR39596:SF2">
    <property type="entry name" value="HET DOMAIN PROTEIN (AFU_ORTHOLOGUE AFUA_1G17550)-RELATED"/>
    <property type="match status" value="1"/>
</dbReference>
<comment type="caution">
    <text evidence="1">The sequence shown here is derived from an EMBL/GenBank/DDBJ whole genome shotgun (WGS) entry which is preliminary data.</text>
</comment>
<evidence type="ECO:0008006" key="3">
    <source>
        <dbReference type="Google" id="ProtNLM"/>
    </source>
</evidence>